<evidence type="ECO:0000256" key="1">
    <source>
        <dbReference type="SAM" id="Coils"/>
    </source>
</evidence>
<feature type="compositionally biased region" description="Low complexity" evidence="2">
    <location>
        <begin position="27"/>
        <end position="38"/>
    </location>
</feature>
<accession>A0ABQ5GKA1</accession>
<feature type="compositionally biased region" description="Polar residues" evidence="2">
    <location>
        <begin position="79"/>
        <end position="93"/>
    </location>
</feature>
<gene>
    <name evidence="3" type="ORF">Tco_1042344</name>
</gene>
<feature type="region of interest" description="Disordered" evidence="2">
    <location>
        <begin position="79"/>
        <end position="115"/>
    </location>
</feature>
<keyword evidence="4" id="KW-1185">Reference proteome</keyword>
<keyword evidence="1" id="KW-0175">Coiled coil</keyword>
<feature type="compositionally biased region" description="Polar residues" evidence="2">
    <location>
        <begin position="39"/>
        <end position="58"/>
    </location>
</feature>
<name>A0ABQ5GKA1_9ASTR</name>
<feature type="coiled-coil region" evidence="1">
    <location>
        <begin position="118"/>
        <end position="170"/>
    </location>
</feature>
<evidence type="ECO:0000256" key="2">
    <source>
        <dbReference type="SAM" id="MobiDB-lite"/>
    </source>
</evidence>
<evidence type="ECO:0000313" key="3">
    <source>
        <dbReference type="EMBL" id="GJT75619.1"/>
    </source>
</evidence>
<feature type="region of interest" description="Disordered" evidence="2">
    <location>
        <begin position="1"/>
        <end position="60"/>
    </location>
</feature>
<sequence length="479" mass="52540">MLVQGPILQGEGSTVPVESHHTPSGAPTTSQPPLSSPSRIPTRQETEVPQPSSPTYTNVADEAAFTSVDVVHGGAATTVSSIDAGQGSGNIPKSPTMPHDSPLPGGHTPGSDEGSMTLHELTVLCTKLSNKVDSLETELKQTKQTYGAALTKLIKKVKKLEQTVKTSQARRRAKIVVSDDEESSEDTSKQGRMIEDIDQDARISLVTPTKVSSQEDQSEDQLGVLSAAKVLADAAKKNVNTYTRRRRAVSTGSEGVSTASRIFSTAEESVSTAGASMPVSTAGMVQQVNIIIPSSSETTKDKGKAIMQESEQPKKIKKRVQIQMSLDEELAQKLHEEEQARFNAEQEAKFNAEQEELLASETTKDEANPPVADIDWDDVQAQIQADEDLAQKLLEKERENLSIEERERLLAELIDKRKKLQATQRYEAIKNKPQTMSQQRKTMCTYMKNMAGYKMEQSATHPNRDVYPKKIIIHSLYTK</sequence>
<dbReference type="EMBL" id="BQNB010018547">
    <property type="protein sequence ID" value="GJT75619.1"/>
    <property type="molecule type" value="Genomic_DNA"/>
</dbReference>
<comment type="caution">
    <text evidence="3">The sequence shown here is derived from an EMBL/GenBank/DDBJ whole genome shotgun (WGS) entry which is preliminary data.</text>
</comment>
<feature type="coiled-coil region" evidence="1">
    <location>
        <begin position="387"/>
        <end position="423"/>
    </location>
</feature>
<evidence type="ECO:0000313" key="4">
    <source>
        <dbReference type="Proteomes" id="UP001151760"/>
    </source>
</evidence>
<dbReference type="Proteomes" id="UP001151760">
    <property type="component" value="Unassembled WGS sequence"/>
</dbReference>
<protein>
    <submittedName>
        <fullName evidence="3">Uncharacterized protein</fullName>
    </submittedName>
</protein>
<reference evidence="3" key="2">
    <citation type="submission" date="2022-01" db="EMBL/GenBank/DDBJ databases">
        <authorList>
            <person name="Yamashiro T."/>
            <person name="Shiraishi A."/>
            <person name="Satake H."/>
            <person name="Nakayama K."/>
        </authorList>
    </citation>
    <scope>NUCLEOTIDE SEQUENCE</scope>
</reference>
<reference evidence="3" key="1">
    <citation type="journal article" date="2022" name="Int. J. Mol. Sci.">
        <title>Draft Genome of Tanacetum Coccineum: Genomic Comparison of Closely Related Tanacetum-Family Plants.</title>
        <authorList>
            <person name="Yamashiro T."/>
            <person name="Shiraishi A."/>
            <person name="Nakayama K."/>
            <person name="Satake H."/>
        </authorList>
    </citation>
    <scope>NUCLEOTIDE SEQUENCE</scope>
</reference>
<proteinExistence type="predicted"/>
<organism evidence="3 4">
    <name type="scientific">Tanacetum coccineum</name>
    <dbReference type="NCBI Taxonomy" id="301880"/>
    <lineage>
        <taxon>Eukaryota</taxon>
        <taxon>Viridiplantae</taxon>
        <taxon>Streptophyta</taxon>
        <taxon>Embryophyta</taxon>
        <taxon>Tracheophyta</taxon>
        <taxon>Spermatophyta</taxon>
        <taxon>Magnoliopsida</taxon>
        <taxon>eudicotyledons</taxon>
        <taxon>Gunneridae</taxon>
        <taxon>Pentapetalae</taxon>
        <taxon>asterids</taxon>
        <taxon>campanulids</taxon>
        <taxon>Asterales</taxon>
        <taxon>Asteraceae</taxon>
        <taxon>Asteroideae</taxon>
        <taxon>Anthemideae</taxon>
        <taxon>Anthemidinae</taxon>
        <taxon>Tanacetum</taxon>
    </lineage>
</organism>